<gene>
    <name evidence="4" type="ORF">DSTB1V02_LOCUS1420</name>
</gene>
<organism evidence="4">
    <name type="scientific">Darwinula stevensoni</name>
    <dbReference type="NCBI Taxonomy" id="69355"/>
    <lineage>
        <taxon>Eukaryota</taxon>
        <taxon>Metazoa</taxon>
        <taxon>Ecdysozoa</taxon>
        <taxon>Arthropoda</taxon>
        <taxon>Crustacea</taxon>
        <taxon>Oligostraca</taxon>
        <taxon>Ostracoda</taxon>
        <taxon>Podocopa</taxon>
        <taxon>Podocopida</taxon>
        <taxon>Darwinulocopina</taxon>
        <taxon>Darwinuloidea</taxon>
        <taxon>Darwinulidae</taxon>
        <taxon>Darwinula</taxon>
    </lineage>
</organism>
<dbReference type="EMBL" id="LR899652">
    <property type="protein sequence ID" value="CAD7241429.1"/>
    <property type="molecule type" value="Genomic_DNA"/>
</dbReference>
<feature type="region of interest" description="Disordered" evidence="1">
    <location>
        <begin position="171"/>
        <end position="190"/>
    </location>
</feature>
<feature type="compositionally biased region" description="Basic and acidic residues" evidence="1">
    <location>
        <begin position="265"/>
        <end position="278"/>
    </location>
</feature>
<dbReference type="InterPro" id="IPR001507">
    <property type="entry name" value="ZP_dom"/>
</dbReference>
<accession>A0A7R8X667</accession>
<keyword evidence="5" id="KW-1185">Reference proteome</keyword>
<feature type="region of interest" description="Disordered" evidence="1">
    <location>
        <begin position="560"/>
        <end position="586"/>
    </location>
</feature>
<evidence type="ECO:0000313" key="5">
    <source>
        <dbReference type="Proteomes" id="UP000677054"/>
    </source>
</evidence>
<name>A0A7R8X667_9CRUS</name>
<feature type="compositionally biased region" description="Basic and acidic residues" evidence="1">
    <location>
        <begin position="67"/>
        <end position="92"/>
    </location>
</feature>
<dbReference type="InterPro" id="IPR056953">
    <property type="entry name" value="CUT_N"/>
</dbReference>
<feature type="region of interest" description="Disordered" evidence="1">
    <location>
        <begin position="261"/>
        <end position="292"/>
    </location>
</feature>
<feature type="transmembrane region" description="Helical" evidence="2">
    <location>
        <begin position="620"/>
        <end position="644"/>
    </location>
</feature>
<keyword evidence="2" id="KW-0472">Membrane</keyword>
<evidence type="ECO:0000256" key="1">
    <source>
        <dbReference type="SAM" id="MobiDB-lite"/>
    </source>
</evidence>
<evidence type="ECO:0000259" key="3">
    <source>
        <dbReference type="PROSITE" id="PS51034"/>
    </source>
</evidence>
<keyword evidence="2" id="KW-0812">Transmembrane</keyword>
<protein>
    <recommendedName>
        <fullName evidence="3">ZP domain-containing protein</fullName>
    </recommendedName>
</protein>
<sequence>MEDRGNESESVSNANNVVTYWISDEGVKLMPWACIFGSLWWFRGCNAPESDACDGSCCLQRRGAPLRQRDKRGGGPKVEDPKGGGPKVEDPKGGGPQGGGPWKKGDEWSTIRAPTTGHRSSFVRDHRRPTCRSSVWRSEKARTAGPWWAESALGPPGPAGAWSRREGVTWKEADERGSPGSPSRGSVRLEVSSGEHAVRSGWPGDGRLRMAWVVVVLLVVSSDSTMMGQEMSKRKKTDGEAETESGKISYRSVTSCALKLGGGRGEGESLGRGRRQEDSWDGGGRTGDEMPELTGLEATCGKTEIRVRVSFSRPFAGIIYSKGFYSQPRCNYVQAEAAPANRFTFVIPSQGCGTTGQWEKLRESQDVFVENTIIIQNDPLIQEAWDHARTIRCVWKHSIVKHLSASPFQVYNPLTVPITFNKYSVNSVMEIQEGKGPFSKPATGFIHVGDQTSLVIYIQDPKGALDARVKNCRAGDSDSGTMELLDSRGCVTRQNLITPFYSTRETQGTQADLILYSHFKAFRLPSSTQFFITCKLEVCYGECIPADCAGGTANQFDEVQNSVSKRSSTSKRRRRDVEQADPSAGNRTAVVELSRGITVLPRDVSEDSRGPPADCFPRPVFMLSVSLLVLGSLLLLAFTAYLYALNRRLRAKLGLSMNRIC</sequence>
<dbReference type="OrthoDB" id="6432511at2759"/>
<dbReference type="EMBL" id="CAJPEV010000135">
    <property type="protein sequence ID" value="CAG0881143.1"/>
    <property type="molecule type" value="Genomic_DNA"/>
</dbReference>
<evidence type="ECO:0000256" key="2">
    <source>
        <dbReference type="SAM" id="Phobius"/>
    </source>
</evidence>
<dbReference type="SMART" id="SM00241">
    <property type="entry name" value="ZP"/>
    <property type="match status" value="1"/>
</dbReference>
<keyword evidence="2" id="KW-1133">Transmembrane helix</keyword>
<dbReference type="Proteomes" id="UP000677054">
    <property type="component" value="Unassembled WGS sequence"/>
</dbReference>
<dbReference type="PANTHER" id="PTHR46560:SF1">
    <property type="entry name" value="MINIATURE"/>
    <property type="match status" value="1"/>
</dbReference>
<reference evidence="4" key="1">
    <citation type="submission" date="2020-11" db="EMBL/GenBank/DDBJ databases">
        <authorList>
            <person name="Tran Van P."/>
        </authorList>
    </citation>
    <scope>NUCLEOTIDE SEQUENCE</scope>
</reference>
<feature type="domain" description="ZP" evidence="3">
    <location>
        <begin position="299"/>
        <end position="555"/>
    </location>
</feature>
<feature type="region of interest" description="Disordered" evidence="1">
    <location>
        <begin position="67"/>
        <end position="124"/>
    </location>
</feature>
<feature type="compositionally biased region" description="Gly residues" evidence="1">
    <location>
        <begin position="93"/>
        <end position="102"/>
    </location>
</feature>
<dbReference type="AlphaFoldDB" id="A0A7R8X667"/>
<dbReference type="PROSITE" id="PS51034">
    <property type="entry name" value="ZP_2"/>
    <property type="match status" value="1"/>
</dbReference>
<evidence type="ECO:0000313" key="4">
    <source>
        <dbReference type="EMBL" id="CAD7241429.1"/>
    </source>
</evidence>
<dbReference type="PANTHER" id="PTHR46560">
    <property type="entry name" value="CYPHER, ISOFORM B"/>
    <property type="match status" value="1"/>
</dbReference>
<dbReference type="Pfam" id="PF25057">
    <property type="entry name" value="CUT_N"/>
    <property type="match status" value="1"/>
</dbReference>
<proteinExistence type="predicted"/>